<protein>
    <submittedName>
        <fullName evidence="2">Putative secreted peptide</fullName>
    </submittedName>
</protein>
<proteinExistence type="predicted"/>
<name>A0A2M3ZXC2_9DIPT</name>
<evidence type="ECO:0000313" key="2">
    <source>
        <dbReference type="EMBL" id="MBW33203.1"/>
    </source>
</evidence>
<organism evidence="2">
    <name type="scientific">Anopheles braziliensis</name>
    <dbReference type="NCBI Taxonomy" id="58242"/>
    <lineage>
        <taxon>Eukaryota</taxon>
        <taxon>Metazoa</taxon>
        <taxon>Ecdysozoa</taxon>
        <taxon>Arthropoda</taxon>
        <taxon>Hexapoda</taxon>
        <taxon>Insecta</taxon>
        <taxon>Pterygota</taxon>
        <taxon>Neoptera</taxon>
        <taxon>Endopterygota</taxon>
        <taxon>Diptera</taxon>
        <taxon>Nematocera</taxon>
        <taxon>Culicoidea</taxon>
        <taxon>Culicidae</taxon>
        <taxon>Anophelinae</taxon>
        <taxon>Anopheles</taxon>
    </lineage>
</organism>
<keyword evidence="1" id="KW-0732">Signal</keyword>
<feature type="chain" id="PRO_5014662984" evidence="1">
    <location>
        <begin position="22"/>
        <end position="104"/>
    </location>
</feature>
<evidence type="ECO:0000256" key="1">
    <source>
        <dbReference type="SAM" id="SignalP"/>
    </source>
</evidence>
<feature type="signal peptide" evidence="1">
    <location>
        <begin position="1"/>
        <end position="21"/>
    </location>
</feature>
<dbReference type="AlphaFoldDB" id="A0A2M3ZXC2"/>
<reference evidence="2" key="1">
    <citation type="submission" date="2018-01" db="EMBL/GenBank/DDBJ databases">
        <title>An insight into the sialome of Amazonian anophelines.</title>
        <authorList>
            <person name="Ribeiro J.M."/>
            <person name="Scarpassa V."/>
            <person name="Calvo E."/>
        </authorList>
    </citation>
    <scope>NUCLEOTIDE SEQUENCE</scope>
    <source>
        <tissue evidence="2">Salivary glands</tissue>
    </source>
</reference>
<sequence>MAGRYTKFKLLLRSFAGCVLATRMMVHDQQNHPSRSADTRIGVSANPLCAVMLLFRANRVIRDQPQTGGSGHRRRSAAHRIASPHDATMAHFAQQWHKIWYGQQ</sequence>
<accession>A0A2M3ZXC2</accession>
<dbReference type="EMBL" id="GGFM01012452">
    <property type="protein sequence ID" value="MBW33203.1"/>
    <property type="molecule type" value="Transcribed_RNA"/>
</dbReference>